<dbReference type="InterPro" id="IPR006879">
    <property type="entry name" value="YdjC-like"/>
</dbReference>
<evidence type="ECO:0000256" key="5">
    <source>
        <dbReference type="ARBA" id="ARBA00023277"/>
    </source>
</evidence>
<dbReference type="GO" id="GO:0016787">
    <property type="term" value="F:hydrolase activity"/>
    <property type="evidence" value="ECO:0007669"/>
    <property type="project" value="UniProtKB-KW"/>
</dbReference>
<accession>A0A4R7BCF3</accession>
<evidence type="ECO:0000256" key="1">
    <source>
        <dbReference type="ARBA" id="ARBA00001946"/>
    </source>
</evidence>
<name>A0A4R7BCF3_9NEIS</name>
<dbReference type="PANTHER" id="PTHR31609:SF1">
    <property type="entry name" value="CARBOHYDRATE DEACETYLASE"/>
    <property type="match status" value="1"/>
</dbReference>
<comment type="cofactor">
    <cofactor evidence="1">
        <name>Mg(2+)</name>
        <dbReference type="ChEBI" id="CHEBI:18420"/>
    </cofactor>
</comment>
<evidence type="ECO:0000256" key="2">
    <source>
        <dbReference type="ARBA" id="ARBA00022723"/>
    </source>
</evidence>
<dbReference type="EMBL" id="SNZP01000001">
    <property type="protein sequence ID" value="TDR82714.1"/>
    <property type="molecule type" value="Genomic_DNA"/>
</dbReference>
<keyword evidence="2" id="KW-0479">Metal-binding</keyword>
<dbReference type="InterPro" id="IPR011330">
    <property type="entry name" value="Glyco_hydro/deAcase_b/a-brl"/>
</dbReference>
<dbReference type="RefSeq" id="WP_243729275.1">
    <property type="nucleotide sequence ID" value="NZ_SNZP01000001.1"/>
</dbReference>
<dbReference type="AlphaFoldDB" id="A0A4R7BCF3"/>
<evidence type="ECO:0000256" key="3">
    <source>
        <dbReference type="ARBA" id="ARBA00022801"/>
    </source>
</evidence>
<reference evidence="6 7" key="1">
    <citation type="submission" date="2019-03" db="EMBL/GenBank/DDBJ databases">
        <title>Genomic Encyclopedia of Type Strains, Phase III (KMG-III): the genomes of soil and plant-associated and newly described type strains.</title>
        <authorList>
            <person name="Whitman W."/>
        </authorList>
    </citation>
    <scope>NUCLEOTIDE SEQUENCE [LARGE SCALE GENOMIC DNA]</scope>
    <source>
        <strain evidence="6 7">CECT 8976</strain>
    </source>
</reference>
<dbReference type="GO" id="GO:0019213">
    <property type="term" value="F:deacetylase activity"/>
    <property type="evidence" value="ECO:0007669"/>
    <property type="project" value="TreeGrafter"/>
</dbReference>
<proteinExistence type="predicted"/>
<dbReference type="Proteomes" id="UP000295611">
    <property type="component" value="Unassembled WGS sequence"/>
</dbReference>
<comment type="caution">
    <text evidence="6">The sequence shown here is derived from an EMBL/GenBank/DDBJ whole genome shotgun (WGS) entry which is preliminary data.</text>
</comment>
<dbReference type="PANTHER" id="PTHR31609">
    <property type="entry name" value="YDJC DEACETYLASE FAMILY MEMBER"/>
    <property type="match status" value="1"/>
</dbReference>
<dbReference type="GO" id="GO:0005975">
    <property type="term" value="P:carbohydrate metabolic process"/>
    <property type="evidence" value="ECO:0007669"/>
    <property type="project" value="InterPro"/>
</dbReference>
<dbReference type="CDD" id="cd10807">
    <property type="entry name" value="YdjC_like_3"/>
    <property type="match status" value="1"/>
</dbReference>
<sequence length="260" mass="28572">MRRLVLCADDFAQSPGISRGILELIGAGRLSATSVFAQSPYWRELASELAPLPVDVGLHFNLTEPLGQPVRGLSYWLLASQLRLLARADLRDRLLAQIDAFCDALGRLPDYLDGHQHVHALPVVRQALTEAIALRWHDRAPPYVRRPDRLADLGDSGFKGQVLKQCCHGFSAHLQRHGLTGPDWFAGLYSLTPGADFAALMQRWLARLPDGALIMCHPGHADPLPDPIAATRPLEYAYLASDRFNADCAANGVRLARYAG</sequence>
<keyword evidence="5" id="KW-0119">Carbohydrate metabolism</keyword>
<dbReference type="Pfam" id="PF04794">
    <property type="entry name" value="YdjC"/>
    <property type="match status" value="1"/>
</dbReference>
<evidence type="ECO:0000256" key="4">
    <source>
        <dbReference type="ARBA" id="ARBA00022842"/>
    </source>
</evidence>
<keyword evidence="4" id="KW-0460">Magnesium</keyword>
<gene>
    <name evidence="6" type="ORF">DFP86_101103</name>
</gene>
<protein>
    <submittedName>
        <fullName evidence="6">Uncharacterized protein</fullName>
    </submittedName>
</protein>
<dbReference type="GO" id="GO:0046872">
    <property type="term" value="F:metal ion binding"/>
    <property type="evidence" value="ECO:0007669"/>
    <property type="project" value="UniProtKB-KW"/>
</dbReference>
<evidence type="ECO:0000313" key="7">
    <source>
        <dbReference type="Proteomes" id="UP000295611"/>
    </source>
</evidence>
<dbReference type="SUPFAM" id="SSF88713">
    <property type="entry name" value="Glycoside hydrolase/deacetylase"/>
    <property type="match status" value="1"/>
</dbReference>
<organism evidence="6 7">
    <name type="scientific">Paludibacterium purpuratum</name>
    <dbReference type="NCBI Taxonomy" id="1144873"/>
    <lineage>
        <taxon>Bacteria</taxon>
        <taxon>Pseudomonadati</taxon>
        <taxon>Pseudomonadota</taxon>
        <taxon>Betaproteobacteria</taxon>
        <taxon>Neisseriales</taxon>
        <taxon>Chromobacteriaceae</taxon>
        <taxon>Paludibacterium</taxon>
    </lineage>
</organism>
<evidence type="ECO:0000313" key="6">
    <source>
        <dbReference type="EMBL" id="TDR82714.1"/>
    </source>
</evidence>
<dbReference type="Gene3D" id="3.20.20.370">
    <property type="entry name" value="Glycoside hydrolase/deacetylase"/>
    <property type="match status" value="1"/>
</dbReference>
<keyword evidence="3" id="KW-0378">Hydrolase</keyword>
<keyword evidence="7" id="KW-1185">Reference proteome</keyword>